<protein>
    <submittedName>
        <fullName evidence="1">Uncharacterized protein</fullName>
    </submittedName>
</protein>
<reference evidence="1" key="1">
    <citation type="journal article" date="2015" name="Nature">
        <title>Complex archaea that bridge the gap between prokaryotes and eukaryotes.</title>
        <authorList>
            <person name="Spang A."/>
            <person name="Saw J.H."/>
            <person name="Jorgensen S.L."/>
            <person name="Zaremba-Niedzwiedzka K."/>
            <person name="Martijn J."/>
            <person name="Lind A.E."/>
            <person name="van Eijk R."/>
            <person name="Schleper C."/>
            <person name="Guy L."/>
            <person name="Ettema T.J."/>
        </authorList>
    </citation>
    <scope>NUCLEOTIDE SEQUENCE</scope>
</reference>
<comment type="caution">
    <text evidence="1">The sequence shown here is derived from an EMBL/GenBank/DDBJ whole genome shotgun (WGS) entry which is preliminary data.</text>
</comment>
<organism evidence="1">
    <name type="scientific">marine sediment metagenome</name>
    <dbReference type="NCBI Taxonomy" id="412755"/>
    <lineage>
        <taxon>unclassified sequences</taxon>
        <taxon>metagenomes</taxon>
        <taxon>ecological metagenomes</taxon>
    </lineage>
</organism>
<accession>A0A0F9H9R1</accession>
<sequence length="62" mass="7024">MDCKVCGKARTPPPPLVLGDRAWNDWERKDINWENDICPSCADPCPCPYCVDEAMNIKGEQQ</sequence>
<proteinExistence type="predicted"/>
<gene>
    <name evidence="1" type="ORF">LCGC14_1730640</name>
</gene>
<name>A0A0F9H9R1_9ZZZZ</name>
<dbReference type="EMBL" id="LAZR01015701">
    <property type="protein sequence ID" value="KKM07765.1"/>
    <property type="molecule type" value="Genomic_DNA"/>
</dbReference>
<dbReference type="AlphaFoldDB" id="A0A0F9H9R1"/>
<evidence type="ECO:0000313" key="1">
    <source>
        <dbReference type="EMBL" id="KKM07765.1"/>
    </source>
</evidence>